<reference evidence="1 2" key="1">
    <citation type="journal article" date="2019" name="Int. J. Syst. Evol. Microbiol.">
        <title>The Global Catalogue of Microorganisms (GCM) 10K type strain sequencing project: providing services to taxonomists for standard genome sequencing and annotation.</title>
        <authorList>
            <consortium name="The Broad Institute Genomics Platform"/>
            <consortium name="The Broad Institute Genome Sequencing Center for Infectious Disease"/>
            <person name="Wu L."/>
            <person name="Ma J."/>
        </authorList>
    </citation>
    <scope>NUCLEOTIDE SEQUENCE [LARGE SCALE GENOMIC DNA]</scope>
    <source>
        <strain evidence="1 2">JCM 16114</strain>
    </source>
</reference>
<keyword evidence="2" id="KW-1185">Reference proteome</keyword>
<evidence type="ECO:0000313" key="2">
    <source>
        <dbReference type="Proteomes" id="UP001499843"/>
    </source>
</evidence>
<gene>
    <name evidence="1" type="ORF">GCM10009850_093190</name>
</gene>
<dbReference type="Proteomes" id="UP001499843">
    <property type="component" value="Unassembled WGS sequence"/>
</dbReference>
<proteinExistence type="predicted"/>
<dbReference type="EMBL" id="BAAAQX010000036">
    <property type="protein sequence ID" value="GAA2213856.1"/>
    <property type="molecule type" value="Genomic_DNA"/>
</dbReference>
<comment type="caution">
    <text evidence="1">The sequence shown here is derived from an EMBL/GenBank/DDBJ whole genome shotgun (WGS) entry which is preliminary data.</text>
</comment>
<accession>A0ABN3CWG7</accession>
<organism evidence="1 2">
    <name type="scientific">Nonomuraea monospora</name>
    <dbReference type="NCBI Taxonomy" id="568818"/>
    <lineage>
        <taxon>Bacteria</taxon>
        <taxon>Bacillati</taxon>
        <taxon>Actinomycetota</taxon>
        <taxon>Actinomycetes</taxon>
        <taxon>Streptosporangiales</taxon>
        <taxon>Streptosporangiaceae</taxon>
        <taxon>Nonomuraea</taxon>
    </lineage>
</organism>
<sequence length="66" mass="7725">MEDFGQEELYATAARLKSQATQIRLDSKRIATMAREIRYSLREQQERLRTSFDAIAERRAGRHAEP</sequence>
<evidence type="ECO:0000313" key="1">
    <source>
        <dbReference type="EMBL" id="GAA2213856.1"/>
    </source>
</evidence>
<name>A0ABN3CWG7_9ACTN</name>
<protein>
    <submittedName>
        <fullName evidence="1">Uncharacterized protein</fullName>
    </submittedName>
</protein>